<evidence type="ECO:0000256" key="2">
    <source>
        <dbReference type="SAM" id="SignalP"/>
    </source>
</evidence>
<accession>A0ABN2XZ49</accession>
<dbReference type="RefSeq" id="WP_344557775.1">
    <property type="nucleotide sequence ID" value="NZ_BAAANS010000067.1"/>
</dbReference>
<feature type="transmembrane region" description="Helical" evidence="1">
    <location>
        <begin position="42"/>
        <end position="64"/>
    </location>
</feature>
<name>A0ABN2XZ49_9ACTN</name>
<reference evidence="3 4" key="1">
    <citation type="journal article" date="2019" name="Int. J. Syst. Evol. Microbiol.">
        <title>The Global Catalogue of Microorganisms (GCM) 10K type strain sequencing project: providing services to taxonomists for standard genome sequencing and annotation.</title>
        <authorList>
            <consortium name="The Broad Institute Genomics Platform"/>
            <consortium name="The Broad Institute Genome Sequencing Center for Infectious Disease"/>
            <person name="Wu L."/>
            <person name="Ma J."/>
        </authorList>
    </citation>
    <scope>NUCLEOTIDE SEQUENCE [LARGE SCALE GENOMIC DNA]</scope>
    <source>
        <strain evidence="3 4">JCM 14559</strain>
    </source>
</reference>
<dbReference type="Proteomes" id="UP001500897">
    <property type="component" value="Unassembled WGS sequence"/>
</dbReference>
<keyword evidence="1" id="KW-1133">Transmembrane helix</keyword>
<keyword evidence="4" id="KW-1185">Reference proteome</keyword>
<keyword evidence="1" id="KW-0812">Transmembrane</keyword>
<sequence>MKPKMSVRTRKAAVLLWGAASASMAVTCAALAVHDALDHDPAVAWHLIIMGLAAFHLWDAATVWDRFTDTEVLRRLRQARTPSSAANLARHLGRRPGPVHLSLLRLVRRGQVVKADTVNGIARYTVR</sequence>
<dbReference type="EMBL" id="BAAANS010000067">
    <property type="protein sequence ID" value="GAA2119372.1"/>
    <property type="molecule type" value="Genomic_DNA"/>
</dbReference>
<gene>
    <name evidence="3" type="ORF">GCM10009759_67400</name>
</gene>
<evidence type="ECO:0000313" key="3">
    <source>
        <dbReference type="EMBL" id="GAA2119372.1"/>
    </source>
</evidence>
<evidence type="ECO:0000313" key="4">
    <source>
        <dbReference type="Proteomes" id="UP001500897"/>
    </source>
</evidence>
<feature type="signal peptide" evidence="2">
    <location>
        <begin position="1"/>
        <end position="25"/>
    </location>
</feature>
<keyword evidence="1" id="KW-0472">Membrane</keyword>
<comment type="caution">
    <text evidence="3">The sequence shown here is derived from an EMBL/GenBank/DDBJ whole genome shotgun (WGS) entry which is preliminary data.</text>
</comment>
<keyword evidence="2" id="KW-0732">Signal</keyword>
<proteinExistence type="predicted"/>
<protein>
    <submittedName>
        <fullName evidence="3">Uncharacterized protein</fullName>
    </submittedName>
</protein>
<organism evidence="3 4">
    <name type="scientific">Kitasatospora saccharophila</name>
    <dbReference type="NCBI Taxonomy" id="407973"/>
    <lineage>
        <taxon>Bacteria</taxon>
        <taxon>Bacillati</taxon>
        <taxon>Actinomycetota</taxon>
        <taxon>Actinomycetes</taxon>
        <taxon>Kitasatosporales</taxon>
        <taxon>Streptomycetaceae</taxon>
        <taxon>Kitasatospora</taxon>
    </lineage>
</organism>
<feature type="chain" id="PRO_5046962774" evidence="2">
    <location>
        <begin position="26"/>
        <end position="127"/>
    </location>
</feature>
<evidence type="ECO:0000256" key="1">
    <source>
        <dbReference type="SAM" id="Phobius"/>
    </source>
</evidence>